<gene>
    <name evidence="1" type="ORF">LCGC14_1734020</name>
</gene>
<dbReference type="AlphaFoldDB" id="A0A0F9H8G9"/>
<sequence>MPKKNLSQKELFSTFLQETFPVTFCQRCNLLPAVGKFLVLSPGEKIKRFLFLCSNCKGEK</sequence>
<evidence type="ECO:0000313" key="1">
    <source>
        <dbReference type="EMBL" id="KKM07429.1"/>
    </source>
</evidence>
<dbReference type="EMBL" id="LAZR01015774">
    <property type="protein sequence ID" value="KKM07429.1"/>
    <property type="molecule type" value="Genomic_DNA"/>
</dbReference>
<accession>A0A0F9H8G9</accession>
<name>A0A0F9H8G9_9ZZZZ</name>
<protein>
    <submittedName>
        <fullName evidence="1">Uncharacterized protein</fullName>
    </submittedName>
</protein>
<proteinExistence type="predicted"/>
<comment type="caution">
    <text evidence="1">The sequence shown here is derived from an EMBL/GenBank/DDBJ whole genome shotgun (WGS) entry which is preliminary data.</text>
</comment>
<organism evidence="1">
    <name type="scientific">marine sediment metagenome</name>
    <dbReference type="NCBI Taxonomy" id="412755"/>
    <lineage>
        <taxon>unclassified sequences</taxon>
        <taxon>metagenomes</taxon>
        <taxon>ecological metagenomes</taxon>
    </lineage>
</organism>
<reference evidence="1" key="1">
    <citation type="journal article" date="2015" name="Nature">
        <title>Complex archaea that bridge the gap between prokaryotes and eukaryotes.</title>
        <authorList>
            <person name="Spang A."/>
            <person name="Saw J.H."/>
            <person name="Jorgensen S.L."/>
            <person name="Zaremba-Niedzwiedzka K."/>
            <person name="Martijn J."/>
            <person name="Lind A.E."/>
            <person name="van Eijk R."/>
            <person name="Schleper C."/>
            <person name="Guy L."/>
            <person name="Ettema T.J."/>
        </authorList>
    </citation>
    <scope>NUCLEOTIDE SEQUENCE</scope>
</reference>